<dbReference type="EMBL" id="BSPC01000039">
    <property type="protein sequence ID" value="GLS21034.1"/>
    <property type="molecule type" value="Genomic_DNA"/>
</dbReference>
<evidence type="ECO:0000313" key="2">
    <source>
        <dbReference type="Proteomes" id="UP001156882"/>
    </source>
</evidence>
<keyword evidence="2" id="KW-1185">Reference proteome</keyword>
<comment type="caution">
    <text evidence="1">The sequence shown here is derived from an EMBL/GenBank/DDBJ whole genome shotgun (WGS) entry which is preliminary data.</text>
</comment>
<dbReference type="Pfam" id="PF13692">
    <property type="entry name" value="Glyco_trans_1_4"/>
    <property type="match status" value="1"/>
</dbReference>
<dbReference type="Proteomes" id="UP001156882">
    <property type="component" value="Unassembled WGS sequence"/>
</dbReference>
<protein>
    <recommendedName>
        <fullName evidence="3">Glycosyltransferase</fullName>
    </recommendedName>
</protein>
<evidence type="ECO:0000313" key="1">
    <source>
        <dbReference type="EMBL" id="GLS21034.1"/>
    </source>
</evidence>
<evidence type="ECO:0008006" key="3">
    <source>
        <dbReference type="Google" id="ProtNLM"/>
    </source>
</evidence>
<organism evidence="1 2">
    <name type="scientific">Labrys miyagiensis</name>
    <dbReference type="NCBI Taxonomy" id="346912"/>
    <lineage>
        <taxon>Bacteria</taxon>
        <taxon>Pseudomonadati</taxon>
        <taxon>Pseudomonadota</taxon>
        <taxon>Alphaproteobacteria</taxon>
        <taxon>Hyphomicrobiales</taxon>
        <taxon>Xanthobacteraceae</taxon>
        <taxon>Labrys</taxon>
    </lineage>
</organism>
<reference evidence="2" key="1">
    <citation type="journal article" date="2019" name="Int. J. Syst. Evol. Microbiol.">
        <title>The Global Catalogue of Microorganisms (GCM) 10K type strain sequencing project: providing services to taxonomists for standard genome sequencing and annotation.</title>
        <authorList>
            <consortium name="The Broad Institute Genomics Platform"/>
            <consortium name="The Broad Institute Genome Sequencing Center for Infectious Disease"/>
            <person name="Wu L."/>
            <person name="Ma J."/>
        </authorList>
    </citation>
    <scope>NUCLEOTIDE SEQUENCE [LARGE SCALE GENOMIC DNA]</scope>
    <source>
        <strain evidence="2">NBRC 101365</strain>
    </source>
</reference>
<dbReference type="SUPFAM" id="SSF53756">
    <property type="entry name" value="UDP-Glycosyltransferase/glycogen phosphorylase"/>
    <property type="match status" value="1"/>
</dbReference>
<dbReference type="Gene3D" id="3.40.50.2000">
    <property type="entry name" value="Glycogen Phosphorylase B"/>
    <property type="match status" value="2"/>
</dbReference>
<dbReference type="RefSeq" id="WP_284314101.1">
    <property type="nucleotide sequence ID" value="NZ_BSPC01000039.1"/>
</dbReference>
<accession>A0ABQ6CMR4</accession>
<proteinExistence type="predicted"/>
<sequence>MPVRILFVTAFPSFPIDRSGGGIRSRLLLDALGQCGEVGFFYLNYRGPAHDLRQAVGSPFNDGTLELVSSVPLSWRGGGRFAALADKAARALGLVFGSGMAAAGLRVSLDASRAIGDLIDRKQVDLIVGRLSRPTAVAGLLDERRVPLIVDADDWEPSRTASQIRSTPIPIHNLPLRAYLHRYLQGSEYLGARVLERADHIWLASEVDTSRIAQPNVTTLPNLPLVKTGETIGPLRHSDAASKVLFAVGQWAKAQNSDGMKWFLRRVWPQIVEQVPQAELRIGGDVPESLASDWGAQPKVRVLGFVDELRAEYEGAALMVTPMTWGGGTKIKVLEAFAYGRVPVGPDHAFDGLADASAAKAVAVVENDATRLATAVVGLLTDPEQRFSRESAAAEYYQRNYSLVAFNEHVRNTVESVMQRKRRGLVT</sequence>
<gene>
    <name evidence="1" type="ORF">GCM10007874_40510</name>
</gene>
<name>A0ABQ6CMR4_9HYPH</name>
<dbReference type="PANTHER" id="PTHR12526">
    <property type="entry name" value="GLYCOSYLTRANSFERASE"/>
    <property type="match status" value="1"/>
</dbReference>